<dbReference type="EMBL" id="JASNVW010000002">
    <property type="protein sequence ID" value="MDK6028645.1"/>
    <property type="molecule type" value="Genomic_DNA"/>
</dbReference>
<keyword evidence="8" id="KW-1185">Reference proteome</keyword>
<dbReference type="InterPro" id="IPR020948">
    <property type="entry name" value="P_starv_induced_PsiE-like"/>
</dbReference>
<organism evidence="7 8">
    <name type="scientific">Ignisphaera cupida</name>
    <dbReference type="NCBI Taxonomy" id="3050454"/>
    <lineage>
        <taxon>Archaea</taxon>
        <taxon>Thermoproteota</taxon>
        <taxon>Thermoprotei</taxon>
        <taxon>Desulfurococcales</taxon>
        <taxon>Desulfurococcaceae</taxon>
        <taxon>Ignisphaera</taxon>
    </lineage>
</organism>
<feature type="transmembrane region" description="Helical" evidence="6">
    <location>
        <begin position="21"/>
        <end position="42"/>
    </location>
</feature>
<dbReference type="GO" id="GO:0005886">
    <property type="term" value="C:plasma membrane"/>
    <property type="evidence" value="ECO:0007669"/>
    <property type="project" value="UniProtKB-SubCell"/>
</dbReference>
<evidence type="ECO:0000313" key="7">
    <source>
        <dbReference type="EMBL" id="MDK6028645.1"/>
    </source>
</evidence>
<dbReference type="Proteomes" id="UP001529235">
    <property type="component" value="Unassembled WGS sequence"/>
</dbReference>
<comment type="subcellular location">
    <subcellularLocation>
        <location evidence="1">Cell membrane</location>
        <topology evidence="1">Multi-pass membrane protein</topology>
    </subcellularLocation>
</comment>
<keyword evidence="4 6" id="KW-1133">Transmembrane helix</keyword>
<keyword evidence="5 6" id="KW-0472">Membrane</keyword>
<evidence type="ECO:0000256" key="1">
    <source>
        <dbReference type="ARBA" id="ARBA00004651"/>
    </source>
</evidence>
<dbReference type="RefSeq" id="WP_285273621.1">
    <property type="nucleotide sequence ID" value="NZ_JASNVW010000002.1"/>
</dbReference>
<keyword evidence="3 6" id="KW-0812">Transmembrane</keyword>
<name>A0ABD4Z8P5_9CREN</name>
<dbReference type="Pfam" id="PF06146">
    <property type="entry name" value="PsiE"/>
    <property type="match status" value="1"/>
</dbReference>
<keyword evidence="2" id="KW-1003">Cell membrane</keyword>
<evidence type="ECO:0000256" key="2">
    <source>
        <dbReference type="ARBA" id="ARBA00022475"/>
    </source>
</evidence>
<protein>
    <submittedName>
        <fullName evidence="7">Phosphate-starvation-inducible PsiE family protein</fullName>
    </submittedName>
</protein>
<comment type="caution">
    <text evidence="7">The sequence shown here is derived from an EMBL/GenBank/DDBJ whole genome shotgun (WGS) entry which is preliminary data.</text>
</comment>
<reference evidence="7 8" key="1">
    <citation type="submission" date="2023-05" db="EMBL/GenBank/DDBJ databases">
        <title>A new hyperthermophilic archaea 'Ignisphaera cupida' sp. nov. and description of the family 'Ignisphaeraceae' fam. nov.</title>
        <authorList>
            <person name="Podosokorskaya O.A."/>
            <person name="Elcheninov A.G."/>
            <person name="Klukina A."/>
            <person name="Merkel A.Y."/>
        </authorList>
    </citation>
    <scope>NUCLEOTIDE SEQUENCE [LARGE SCALE GENOMIC DNA]</scope>
    <source>
        <strain evidence="7 8">4213-co</strain>
    </source>
</reference>
<evidence type="ECO:0000313" key="8">
    <source>
        <dbReference type="Proteomes" id="UP001529235"/>
    </source>
</evidence>
<accession>A0ABD4Z8P5</accession>
<feature type="transmembrane region" description="Helical" evidence="6">
    <location>
        <begin position="90"/>
        <end position="109"/>
    </location>
</feature>
<evidence type="ECO:0000256" key="5">
    <source>
        <dbReference type="ARBA" id="ARBA00023136"/>
    </source>
</evidence>
<dbReference type="AlphaFoldDB" id="A0ABD4Z8P5"/>
<evidence type="ECO:0000256" key="3">
    <source>
        <dbReference type="ARBA" id="ARBA00022692"/>
    </source>
</evidence>
<gene>
    <name evidence="7" type="ORF">QPL79_04660</name>
</gene>
<sequence>MSWTRRLRSLIPRFSKLFMEISESLIIVILAVLCGVAFSILIKDLISINIYSPVTELQLVFTELFTIIILIELLRTFVRVFESAKHSVEEFLEVGIIILVREVALGALMKEPTHMLMASGGALLLALAILVMRRKSS</sequence>
<proteinExistence type="predicted"/>
<evidence type="ECO:0000256" key="6">
    <source>
        <dbReference type="SAM" id="Phobius"/>
    </source>
</evidence>
<feature type="transmembrane region" description="Helical" evidence="6">
    <location>
        <begin position="57"/>
        <end position="78"/>
    </location>
</feature>
<evidence type="ECO:0000256" key="4">
    <source>
        <dbReference type="ARBA" id="ARBA00022989"/>
    </source>
</evidence>
<feature type="transmembrane region" description="Helical" evidence="6">
    <location>
        <begin position="115"/>
        <end position="132"/>
    </location>
</feature>